<keyword evidence="2" id="KW-1133">Transmembrane helix</keyword>
<feature type="compositionally biased region" description="Basic and acidic residues" evidence="1">
    <location>
        <begin position="635"/>
        <end position="647"/>
    </location>
</feature>
<evidence type="ECO:0000256" key="2">
    <source>
        <dbReference type="SAM" id="Phobius"/>
    </source>
</evidence>
<proteinExistence type="predicted"/>
<keyword evidence="2" id="KW-0472">Membrane</keyword>
<feature type="region of interest" description="Disordered" evidence="1">
    <location>
        <begin position="551"/>
        <end position="576"/>
    </location>
</feature>
<keyword evidence="5" id="KW-1185">Reference proteome</keyword>
<reference evidence="4 5" key="1">
    <citation type="journal article" date="2024" name="Front. Microbiol.">
        <title>Novel thermophilic genera Geochorda gen. nov. and Carboxydochorda gen. nov. from the deep terrestrial subsurface reveal the ecophysiological diversity in the class Limnochordia.</title>
        <authorList>
            <person name="Karnachuk O.V."/>
            <person name="Lukina A.P."/>
            <person name="Avakyan M.R."/>
            <person name="Kadnikov V.V."/>
            <person name="Begmatov S."/>
            <person name="Beletsky A.V."/>
            <person name="Vlasova K.G."/>
            <person name="Novikov A.A."/>
            <person name="Shcherbakova V.A."/>
            <person name="Mardanov A.V."/>
            <person name="Ravin N.V."/>
        </authorList>
    </citation>
    <scope>NUCLEOTIDE SEQUENCE [LARGE SCALE GENOMIC DNA]</scope>
    <source>
        <strain evidence="4 5">L945</strain>
    </source>
</reference>
<dbReference type="PROSITE" id="PS51494">
    <property type="entry name" value="SPOIVB"/>
    <property type="match status" value="1"/>
</dbReference>
<feature type="region of interest" description="Disordered" evidence="1">
    <location>
        <begin position="601"/>
        <end position="655"/>
    </location>
</feature>
<evidence type="ECO:0000259" key="3">
    <source>
        <dbReference type="PROSITE" id="PS51494"/>
    </source>
</evidence>
<protein>
    <submittedName>
        <fullName evidence="4">SpoIVB peptidase S55 domain-containing protein</fullName>
    </submittedName>
</protein>
<feature type="region of interest" description="Disordered" evidence="1">
    <location>
        <begin position="668"/>
        <end position="700"/>
    </location>
</feature>
<dbReference type="RefSeq" id="WP_324716187.1">
    <property type="nucleotide sequence ID" value="NZ_CP141615.1"/>
</dbReference>
<dbReference type="Pfam" id="PF05580">
    <property type="entry name" value="Peptidase_S55"/>
    <property type="match status" value="1"/>
</dbReference>
<sequence length="700" mass="72571">MRHRGGSPAAGELRSDSRRGGIVVWWAILAALVGVAVAAGPAFGAAAAIYPLDEVKPGLKGYGLTVVEGTRIERFDVDVLGVVRRAGPAGDLILVKVSGAPIERTGGIAAGMSGSPVYVNGRLLGAIGFGFEFTDHSVGFVTPIGDMLQVLDRLSTEVPVRSEGAAGAATSGLPAYRRVAFARDASDARRIKLGAGRDTAVMVPVSTPLMLSGFGPRATAAIERLFAPYRLLMVPGGAGAAAGTGLAAPTGAASSDLGPAPPLQPGSALGVSLVQGDVELTAIGTVTYVDGDRFVGFGHPFLQAGAVDFFAGPAYIFRTVKAVNVPFKLGSLMTTTGVLREDRRAAVAGRTGVMPDAVQLAVTLTDRASNRSRTLKASVVRDELLTIPLVAITSLEALDRGLDRIGPGTARVIFRITGKELPDGGTYSRDNMYYSRFDVSARLLGDFLDTLQALMFNRFQDIGVRSVQLEVEVDPGRQTAAIVKAQPLAKTARPGDRVGVEVELLPYRGQRQTRILTLQIPKDALPGTVTVTVRGGSAAAFTLPPEVASLITGEAPPAGTQDEGAQGDQEQQQVPSSLDKLIEALSEREKNNQVVAEFYPGFDVQGTPDGHPTGAQDPPAASTGRMPPESQGAKGKQEKAAPREPGEPVKATLLTPWVVEGSADFDLEIVEAASPSESNGGDGAAPSQKPPAGPAGSSGT</sequence>
<gene>
    <name evidence="4" type="ORF">U7230_12605</name>
</gene>
<evidence type="ECO:0000256" key="1">
    <source>
        <dbReference type="SAM" id="MobiDB-lite"/>
    </source>
</evidence>
<name>A0ABZ1BVU6_9FIRM</name>
<keyword evidence="2" id="KW-0812">Transmembrane</keyword>
<feature type="compositionally biased region" description="Low complexity" evidence="1">
    <location>
        <begin position="561"/>
        <end position="573"/>
    </location>
</feature>
<dbReference type="Proteomes" id="UP001332192">
    <property type="component" value="Chromosome"/>
</dbReference>
<dbReference type="EMBL" id="CP141615">
    <property type="protein sequence ID" value="WRP16915.1"/>
    <property type="molecule type" value="Genomic_DNA"/>
</dbReference>
<organism evidence="4 5">
    <name type="scientific">Carboxydichorda subterranea</name>
    <dbReference type="NCBI Taxonomy" id="3109565"/>
    <lineage>
        <taxon>Bacteria</taxon>
        <taxon>Bacillati</taxon>
        <taxon>Bacillota</taxon>
        <taxon>Limnochordia</taxon>
        <taxon>Limnochordales</taxon>
        <taxon>Geochordaceae</taxon>
        <taxon>Carboxydichorda</taxon>
    </lineage>
</organism>
<feature type="domain" description="Peptidase S55" evidence="3">
    <location>
        <begin position="1"/>
        <end position="163"/>
    </location>
</feature>
<dbReference type="InterPro" id="IPR008763">
    <property type="entry name" value="Peptidase_S55"/>
</dbReference>
<evidence type="ECO:0000313" key="5">
    <source>
        <dbReference type="Proteomes" id="UP001332192"/>
    </source>
</evidence>
<feature type="transmembrane region" description="Helical" evidence="2">
    <location>
        <begin position="21"/>
        <end position="50"/>
    </location>
</feature>
<accession>A0ABZ1BVU6</accession>
<evidence type="ECO:0000313" key="4">
    <source>
        <dbReference type="EMBL" id="WRP16915.1"/>
    </source>
</evidence>